<dbReference type="EC" id="2.4.2.1" evidence="7"/>
<dbReference type="NCBIfam" id="NF006054">
    <property type="entry name" value="PRK08202.1"/>
    <property type="match status" value="1"/>
</dbReference>
<gene>
    <name evidence="9" type="ORF">NMU03_02685</name>
</gene>
<evidence type="ECO:0000313" key="10">
    <source>
        <dbReference type="Proteomes" id="UP001060112"/>
    </source>
</evidence>
<dbReference type="NCBIfam" id="TIGR01700">
    <property type="entry name" value="PNPH"/>
    <property type="match status" value="1"/>
</dbReference>
<evidence type="ECO:0000256" key="4">
    <source>
        <dbReference type="ARBA" id="ARBA00022676"/>
    </source>
</evidence>
<dbReference type="InterPro" id="IPR011270">
    <property type="entry name" value="Pur_Nuc_Pase_Ino/Guo-sp"/>
</dbReference>
<keyword evidence="4 7" id="KW-0328">Glycosyltransferase</keyword>
<comment type="pathway">
    <text evidence="2 7">Purine metabolism; purine nucleoside salvage.</text>
</comment>
<evidence type="ECO:0000256" key="7">
    <source>
        <dbReference type="PIRNR" id="PIRNR000477"/>
    </source>
</evidence>
<evidence type="ECO:0000259" key="8">
    <source>
        <dbReference type="Pfam" id="PF01048"/>
    </source>
</evidence>
<dbReference type="PANTHER" id="PTHR11904">
    <property type="entry name" value="METHYLTHIOADENOSINE/PURINE NUCLEOSIDE PHOSPHORYLASE"/>
    <property type="match status" value="1"/>
</dbReference>
<feature type="domain" description="Nucleoside phosphorylase" evidence="8">
    <location>
        <begin position="21"/>
        <end position="267"/>
    </location>
</feature>
<comment type="similarity">
    <text evidence="3 7">Belongs to the PNP/MTAP phosphorylase family.</text>
</comment>
<dbReference type="CDD" id="cd09009">
    <property type="entry name" value="PNP-EcPNPII_like"/>
    <property type="match status" value="1"/>
</dbReference>
<comment type="catalytic activity">
    <reaction evidence="6">
        <text>a purine 2'-deoxy-D-ribonucleoside + phosphate = a purine nucleobase + 2-deoxy-alpha-D-ribose 1-phosphate</text>
        <dbReference type="Rhea" id="RHEA:36431"/>
        <dbReference type="ChEBI" id="CHEBI:26386"/>
        <dbReference type="ChEBI" id="CHEBI:43474"/>
        <dbReference type="ChEBI" id="CHEBI:57259"/>
        <dbReference type="ChEBI" id="CHEBI:142361"/>
        <dbReference type="EC" id="2.4.2.1"/>
    </reaction>
</comment>
<dbReference type="SUPFAM" id="SSF53167">
    <property type="entry name" value="Purine and uridine phosphorylases"/>
    <property type="match status" value="1"/>
</dbReference>
<protein>
    <recommendedName>
        <fullName evidence="7">Purine nucleoside phosphorylase</fullName>
        <ecNumber evidence="7">2.4.2.1</ecNumber>
    </recommendedName>
    <alternativeName>
        <fullName evidence="7">Inosine-guanosine phosphorylase</fullName>
    </alternativeName>
</protein>
<dbReference type="InterPro" id="IPR011268">
    <property type="entry name" value="Purine_phosphorylase"/>
</dbReference>
<dbReference type="Proteomes" id="UP001060112">
    <property type="component" value="Chromosome"/>
</dbReference>
<organism evidence="9 10">
    <name type="scientific">Allocoprobacillus halotolerans</name>
    <dbReference type="NCBI Taxonomy" id="2944914"/>
    <lineage>
        <taxon>Bacteria</taxon>
        <taxon>Bacillati</taxon>
        <taxon>Bacillota</taxon>
        <taxon>Erysipelotrichia</taxon>
        <taxon>Erysipelotrichales</taxon>
        <taxon>Erysipelotrichaceae</taxon>
        <taxon>Allocoprobacillus</taxon>
    </lineage>
</organism>
<evidence type="ECO:0000256" key="5">
    <source>
        <dbReference type="ARBA" id="ARBA00022679"/>
    </source>
</evidence>
<proteinExistence type="inferred from homology"/>
<dbReference type="EMBL" id="CP101620">
    <property type="protein sequence ID" value="UTY39736.1"/>
    <property type="molecule type" value="Genomic_DNA"/>
</dbReference>
<evidence type="ECO:0000256" key="1">
    <source>
        <dbReference type="ARBA" id="ARBA00002678"/>
    </source>
</evidence>
<evidence type="ECO:0000256" key="3">
    <source>
        <dbReference type="ARBA" id="ARBA00006751"/>
    </source>
</evidence>
<dbReference type="Gene3D" id="3.40.50.1580">
    <property type="entry name" value="Nucleoside phosphorylase domain"/>
    <property type="match status" value="1"/>
</dbReference>
<accession>A0ABY5I678</accession>
<keyword evidence="10" id="KW-1185">Reference proteome</keyword>
<evidence type="ECO:0000313" key="9">
    <source>
        <dbReference type="EMBL" id="UTY39736.1"/>
    </source>
</evidence>
<sequence length="275" mass="30379">MYTKINEAYEYIRSRYSEKIDIAIILGSGLGPLADEIENPIIIDYQDIPHFPVSTIPGHEGKLYIGTIEGKTVCAMKGRFHYYEGHDMEIVTLPIRVFAKLGIPYLFVTNACGGIREDLNPGQITLISDHIGFMAPSPLRGPNLDEFGPRFKDMTEVYSKQLQNIAKEAAKKTNVQLKEGVYCFFKGPMFETPAEIRALKAIGADMVGMSTVPEAIVARHSGMTTLGISLVTNKAAGLSNGELNHQEVMEAANQAEINLVKLVKQIIQDMSKNDE</sequence>
<dbReference type="NCBIfam" id="TIGR01697">
    <property type="entry name" value="PNPH-PUNA-XAPA"/>
    <property type="match status" value="1"/>
</dbReference>
<dbReference type="RefSeq" id="WP_290141095.1">
    <property type="nucleotide sequence ID" value="NZ_CP101620.1"/>
</dbReference>
<keyword evidence="5 7" id="KW-0808">Transferase</keyword>
<evidence type="ECO:0000256" key="2">
    <source>
        <dbReference type="ARBA" id="ARBA00005058"/>
    </source>
</evidence>
<comment type="function">
    <text evidence="1">The purine nucleoside phosphorylases catalyze the phosphorolytic breakdown of the N-glycosidic bond in the beta-(deoxy)ribonucleoside molecules, with the formation of the corresponding free purine bases and pentose-1-phosphate. Cleaves guanosine, inosine, 2'-deoxyguanosine and 2'-deoxyinosine.</text>
</comment>
<name>A0ABY5I678_9FIRM</name>
<evidence type="ECO:0000256" key="6">
    <source>
        <dbReference type="ARBA" id="ARBA00048556"/>
    </source>
</evidence>
<dbReference type="Pfam" id="PF01048">
    <property type="entry name" value="PNP_UDP_1"/>
    <property type="match status" value="1"/>
</dbReference>
<dbReference type="PANTHER" id="PTHR11904:SF9">
    <property type="entry name" value="PURINE NUCLEOSIDE PHOSPHORYLASE-RELATED"/>
    <property type="match status" value="1"/>
</dbReference>
<dbReference type="PIRSF" id="PIRSF000477">
    <property type="entry name" value="PurNPase"/>
    <property type="match status" value="1"/>
</dbReference>
<dbReference type="InterPro" id="IPR035994">
    <property type="entry name" value="Nucleoside_phosphorylase_sf"/>
</dbReference>
<reference evidence="9" key="1">
    <citation type="submission" date="2022-07" db="EMBL/GenBank/DDBJ databases">
        <title>Faecal culturing of patients with breast cancer.</title>
        <authorList>
            <person name="Teng N.M.Y."/>
            <person name="Kiu R."/>
            <person name="Evans R."/>
            <person name="Baker D.J."/>
            <person name="Zenner C."/>
            <person name="Robinson S.D."/>
            <person name="Hall L.J."/>
        </authorList>
    </citation>
    <scope>NUCLEOTIDE SEQUENCE</scope>
    <source>
        <strain evidence="9">LH1062</strain>
    </source>
</reference>
<dbReference type="InterPro" id="IPR000845">
    <property type="entry name" value="Nucleoside_phosphorylase_d"/>
</dbReference>
<dbReference type="GO" id="GO:0004731">
    <property type="term" value="F:purine-nucleoside phosphorylase activity"/>
    <property type="evidence" value="ECO:0007669"/>
    <property type="project" value="UniProtKB-EC"/>
</dbReference>